<dbReference type="InterPro" id="IPR050091">
    <property type="entry name" value="PKS_NRPS_Biosynth_Enz"/>
</dbReference>
<dbReference type="KEGG" id="salw:CP975_27330"/>
<dbReference type="SMART" id="SM00824">
    <property type="entry name" value="PKS_TE"/>
    <property type="match status" value="1"/>
</dbReference>
<evidence type="ECO:0000259" key="11">
    <source>
        <dbReference type="PROSITE" id="PS50075"/>
    </source>
</evidence>
<feature type="compositionally biased region" description="Low complexity" evidence="10">
    <location>
        <begin position="477"/>
        <end position="489"/>
    </location>
</feature>
<dbReference type="EMBL" id="CP023695">
    <property type="protein sequence ID" value="QEV20764.1"/>
    <property type="molecule type" value="Genomic_DNA"/>
</dbReference>
<dbReference type="InterPro" id="IPR016036">
    <property type="entry name" value="Malonyl_transacylase_ACP-bd"/>
</dbReference>
<feature type="active site" description="Proton donor; for dehydratase activity" evidence="9">
    <location>
        <position position="1156"/>
    </location>
</feature>
<feature type="domain" description="Carrier" evidence="11">
    <location>
        <begin position="1738"/>
        <end position="1813"/>
    </location>
</feature>
<keyword evidence="15" id="KW-1185">Reference proteome</keyword>
<dbReference type="InterPro" id="IPR036291">
    <property type="entry name" value="NAD(P)-bd_dom_sf"/>
</dbReference>
<dbReference type="Gene3D" id="1.10.1200.10">
    <property type="entry name" value="ACP-like"/>
    <property type="match status" value="1"/>
</dbReference>
<dbReference type="InterPro" id="IPR049552">
    <property type="entry name" value="PKS_DH_N"/>
</dbReference>
<dbReference type="GO" id="GO:0033068">
    <property type="term" value="P:macrolide biosynthetic process"/>
    <property type="evidence" value="ECO:0007669"/>
    <property type="project" value="UniProtKB-ARBA"/>
</dbReference>
<feature type="domain" description="Ketosynthase family 3 (KS3)" evidence="12">
    <location>
        <begin position="33"/>
        <end position="461"/>
    </location>
</feature>
<dbReference type="SUPFAM" id="SSF53474">
    <property type="entry name" value="alpha/beta-Hydrolases"/>
    <property type="match status" value="1"/>
</dbReference>
<dbReference type="OrthoDB" id="9778690at2"/>
<evidence type="ECO:0000259" key="12">
    <source>
        <dbReference type="PROSITE" id="PS52004"/>
    </source>
</evidence>
<accession>A0A5J6HQ18</accession>
<keyword evidence="4" id="KW-0597">Phosphoprotein</keyword>
<dbReference type="Pfam" id="PF21089">
    <property type="entry name" value="PKS_DH_N"/>
    <property type="match status" value="1"/>
</dbReference>
<dbReference type="SUPFAM" id="SSF55048">
    <property type="entry name" value="Probable ACP-binding domain of malonyl-CoA ACP transacylase"/>
    <property type="match status" value="1"/>
</dbReference>
<protein>
    <submittedName>
        <fullName evidence="14">Type I polyketide synthase</fullName>
    </submittedName>
</protein>
<dbReference type="Pfam" id="PF00698">
    <property type="entry name" value="Acyl_transf_1"/>
    <property type="match status" value="1"/>
</dbReference>
<dbReference type="Pfam" id="PF22621">
    <property type="entry name" value="CurL-like_PKS_C"/>
    <property type="match status" value="1"/>
</dbReference>
<dbReference type="InterPro" id="IPR042104">
    <property type="entry name" value="PKS_dehydratase_sf"/>
</dbReference>
<dbReference type="Pfam" id="PF00550">
    <property type="entry name" value="PP-binding"/>
    <property type="match status" value="1"/>
</dbReference>
<dbReference type="InterPro" id="IPR020841">
    <property type="entry name" value="PKS_Beta-ketoAc_synthase_dom"/>
</dbReference>
<evidence type="ECO:0000256" key="6">
    <source>
        <dbReference type="ARBA" id="ARBA00023194"/>
    </source>
</evidence>
<dbReference type="PROSITE" id="PS52019">
    <property type="entry name" value="PKS_MFAS_DH"/>
    <property type="match status" value="1"/>
</dbReference>
<gene>
    <name evidence="14" type="ORF">CP975_27330</name>
</gene>
<dbReference type="InterPro" id="IPR020806">
    <property type="entry name" value="PKS_PP-bd"/>
</dbReference>
<dbReference type="SMART" id="SM00827">
    <property type="entry name" value="PKS_AT"/>
    <property type="match status" value="1"/>
</dbReference>
<feature type="region of interest" description="C-terminal hotdog fold" evidence="9">
    <location>
        <begin position="1095"/>
        <end position="1239"/>
    </location>
</feature>
<dbReference type="FunFam" id="1.10.1200.10:FF:000007">
    <property type="entry name" value="Probable polyketide synthase pks17"/>
    <property type="match status" value="1"/>
</dbReference>
<dbReference type="InterPro" id="IPR036736">
    <property type="entry name" value="ACP-like_sf"/>
</dbReference>
<dbReference type="GO" id="GO:0006633">
    <property type="term" value="P:fatty acid biosynthetic process"/>
    <property type="evidence" value="ECO:0007669"/>
    <property type="project" value="InterPro"/>
</dbReference>
<dbReference type="Pfam" id="PF08659">
    <property type="entry name" value="KR"/>
    <property type="match status" value="1"/>
</dbReference>
<comment type="pathway">
    <text evidence="2">Antibiotic biosynthesis.</text>
</comment>
<organism evidence="14 15">
    <name type="scientific">Streptomyces alboniger</name>
    <dbReference type="NCBI Taxonomy" id="132473"/>
    <lineage>
        <taxon>Bacteria</taxon>
        <taxon>Bacillati</taxon>
        <taxon>Actinomycetota</taxon>
        <taxon>Actinomycetes</taxon>
        <taxon>Kitasatosporales</taxon>
        <taxon>Streptomycetaceae</taxon>
        <taxon>Streptomyces</taxon>
        <taxon>Streptomyces aurantiacus group</taxon>
    </lineage>
</organism>
<dbReference type="SMART" id="SM00822">
    <property type="entry name" value="PKS_KR"/>
    <property type="match status" value="1"/>
</dbReference>
<keyword evidence="8" id="KW-0012">Acyltransferase</keyword>
<dbReference type="InterPro" id="IPR001227">
    <property type="entry name" value="Ac_transferase_dom_sf"/>
</dbReference>
<name>A0A5J6HQ18_STRAD</name>
<keyword evidence="6" id="KW-0045">Antibiotic biosynthesis</keyword>
<evidence type="ECO:0000256" key="7">
    <source>
        <dbReference type="ARBA" id="ARBA00023268"/>
    </source>
</evidence>
<dbReference type="PROSITE" id="PS50075">
    <property type="entry name" value="CARRIER"/>
    <property type="match status" value="1"/>
</dbReference>
<proteinExistence type="predicted"/>
<dbReference type="GO" id="GO:0031177">
    <property type="term" value="F:phosphopantetheine binding"/>
    <property type="evidence" value="ECO:0007669"/>
    <property type="project" value="InterPro"/>
</dbReference>
<dbReference type="InterPro" id="IPR009081">
    <property type="entry name" value="PP-bd_ACP"/>
</dbReference>
<dbReference type="PANTHER" id="PTHR43775:SF51">
    <property type="entry name" value="INACTIVE PHENOLPHTHIOCEROL SYNTHESIS POLYKETIDE SYNTHASE TYPE I PKS1-RELATED"/>
    <property type="match status" value="1"/>
</dbReference>
<feature type="region of interest" description="Disordered" evidence="10">
    <location>
        <begin position="2004"/>
        <end position="2023"/>
    </location>
</feature>
<feature type="region of interest" description="N-terminal hotdog fold" evidence="9">
    <location>
        <begin position="958"/>
        <end position="1083"/>
    </location>
</feature>
<feature type="active site" description="Proton acceptor; for dehydratase activity" evidence="9">
    <location>
        <position position="990"/>
    </location>
</feature>
<dbReference type="GO" id="GO:0004312">
    <property type="term" value="F:fatty acid synthase activity"/>
    <property type="evidence" value="ECO:0007669"/>
    <property type="project" value="TreeGrafter"/>
</dbReference>
<dbReference type="Pfam" id="PF00975">
    <property type="entry name" value="Thioesterase"/>
    <property type="match status" value="1"/>
</dbReference>
<comment type="cofactor">
    <cofactor evidence="1">
        <name>pantetheine 4'-phosphate</name>
        <dbReference type="ChEBI" id="CHEBI:47942"/>
    </cofactor>
</comment>
<evidence type="ECO:0000256" key="2">
    <source>
        <dbReference type="ARBA" id="ARBA00004792"/>
    </source>
</evidence>
<dbReference type="GO" id="GO:0004315">
    <property type="term" value="F:3-oxoacyl-[acyl-carrier-protein] synthase activity"/>
    <property type="evidence" value="ECO:0007669"/>
    <property type="project" value="InterPro"/>
</dbReference>
<dbReference type="PROSITE" id="PS52004">
    <property type="entry name" value="KS3_2"/>
    <property type="match status" value="1"/>
</dbReference>
<dbReference type="InterPro" id="IPR057326">
    <property type="entry name" value="KR_dom"/>
</dbReference>
<feature type="region of interest" description="Disordered" evidence="10">
    <location>
        <begin position="463"/>
        <end position="489"/>
    </location>
</feature>
<dbReference type="Gene3D" id="3.40.50.1820">
    <property type="entry name" value="alpha/beta hydrolase"/>
    <property type="match status" value="1"/>
</dbReference>
<dbReference type="CDD" id="cd00833">
    <property type="entry name" value="PKS"/>
    <property type="match status" value="1"/>
</dbReference>
<dbReference type="SMART" id="SM01294">
    <property type="entry name" value="PKS_PP_betabranch"/>
    <property type="match status" value="1"/>
</dbReference>
<evidence type="ECO:0000313" key="14">
    <source>
        <dbReference type="EMBL" id="QEV20764.1"/>
    </source>
</evidence>
<dbReference type="Proteomes" id="UP000326553">
    <property type="component" value="Chromosome"/>
</dbReference>
<evidence type="ECO:0000256" key="3">
    <source>
        <dbReference type="ARBA" id="ARBA00022450"/>
    </source>
</evidence>
<evidence type="ECO:0000256" key="8">
    <source>
        <dbReference type="ARBA" id="ARBA00023315"/>
    </source>
</evidence>
<dbReference type="InterPro" id="IPR016039">
    <property type="entry name" value="Thiolase-like"/>
</dbReference>
<dbReference type="InterPro" id="IPR016035">
    <property type="entry name" value="Acyl_Trfase/lysoPLipase"/>
</dbReference>
<dbReference type="InterPro" id="IPR006162">
    <property type="entry name" value="Ppantetheine_attach_site"/>
</dbReference>
<dbReference type="InterPro" id="IPR014030">
    <property type="entry name" value="Ketoacyl_synth_N"/>
</dbReference>
<dbReference type="CDD" id="cd08956">
    <property type="entry name" value="KR_3_FAS_SDR_x"/>
    <property type="match status" value="1"/>
</dbReference>
<dbReference type="InterPro" id="IPR020802">
    <property type="entry name" value="TesA-like"/>
</dbReference>
<evidence type="ECO:0000256" key="5">
    <source>
        <dbReference type="ARBA" id="ARBA00022679"/>
    </source>
</evidence>
<dbReference type="InterPro" id="IPR029058">
    <property type="entry name" value="AB_hydrolase_fold"/>
</dbReference>
<dbReference type="Pfam" id="PF08990">
    <property type="entry name" value="Docking"/>
    <property type="match status" value="1"/>
</dbReference>
<evidence type="ECO:0000256" key="10">
    <source>
        <dbReference type="SAM" id="MobiDB-lite"/>
    </source>
</evidence>
<reference evidence="14 15" key="1">
    <citation type="submission" date="2017-09" db="EMBL/GenBank/DDBJ databases">
        <authorList>
            <person name="Lee N."/>
            <person name="Cho B.-K."/>
        </authorList>
    </citation>
    <scope>NUCLEOTIDE SEQUENCE [LARGE SCALE GENOMIC DNA]</scope>
    <source>
        <strain evidence="14 15">ATCC 12461</strain>
    </source>
</reference>
<dbReference type="InterPro" id="IPR013968">
    <property type="entry name" value="PKS_KR"/>
</dbReference>
<sequence>MSNEEKLRHFLKQVTADLHQTRQRLGELEAGAHEPIAIVGMSCRFPGGVEDPDGLWELVRDGRDGVTEFPTDRGWDIAALQGSGEEGEGYTSDTVYGGFVHGAAEFDPAFFGISPREALATEPQQRLLLEASWEAFESAGINPAELRGSRTGVFAGLMNNTDYLAQAPVLPEGVGGFLSTGTSGSVASGRVSYTFGLVGPAVTVDTACSSSLVTLHLAVQALRGGECSMALAGGATVMCAPGTFIEVSKQQGLAADGRCKAFSEDADGAGFSEGAGMLLLERLSDARRNGHRILGVIRGTAVNQDGASNGLTSPNGPSQQRVIQEALANARLAPEQVDAVEAHGTGTTLGDPIEAQALIATYGQARDADRPLWVGSFKSNVGHTQAAAGVGGVIKMVMAMRHGVLPKTLHVGEVTRKVDWSGGSVAVLKESRPWPESGEPRRAGVSSFGVSGTNAHVILEQAPEPADTGSAPRDPAENAAAEGAPQAAARPLPQVAAPWLLSAKSEQALRGQAERLRAHVAARPELDPADVAHSLVTTRARFDYRAAVVADDREGLLRGLAALADGATETGEEAGDALIVQGMARPDRKIAFVFPGQGSQWLGMAAGLLESSPVFAASVAECDAAFAEFLDWSVADALRGAPGAPDPERLDVLQPMLFTTMVSLAALWRSCGVEPAAVVGHSQGEVAAAYVAGALSLQDAARIVALRSRALLALIGKGAMASVLAPVESVRERIAPYGDRLSIAVVNGPGACVVAGVPDAVDEFVAAMEAAEIRVRRVPGALGAGHSAQVEPLRERILADLGPVVPRAAGVPLYSTVTGELLDTTTMDAAYWYENMRRTVEFDGTVRELLASGHQMFIEVSPHPVLTVPLQGILESAGGEAVVLGTLRRGEGGARRFLGALAAAHAAGAEPTWDAVISPGPEGRVELPTYAFQRSRYWLEPGPYDGDVTSAGLVPAGHPLLAAVIERADEDGLLLSGRLSLRTHAWLADHAALDTVLLPGTAFVELALHAGDRVGCGVLEELTFEAPLILPAEGGVAVQLVVGAPDATGRRAVGVHARPDDATGEQPWTRHATGTLAGSAAPASFDFTAWPPEGGEAVPVDGLYDEFHAAGIGYGPAFQGLRGVWRRGSEIFAEIDLPEELHSAAAEFGVHPALLDAAMHAVAAGTVDGADGSDAGGLWLPFSWRGVSLYAKGAKALRVRFAPVEGEEALSLQVGDATGRPVVAADALVVRQISAEKLSAASTRHHESLFQVDWVPLPLPAAGAQAPYAVVGAGLPGATGPVHADLGALTAALAAGGPVPELVFAPLGLASEAGSGDAAGIAEAAHRAAREALELVQAWLAEPRLADARLVVVTRNAVATGLDEDVPGLADSPVWGLLRSARAENPDRFVTVDLDGERSSADALWAAAASGEPEIALRAGSALTPRLARVPVADESGAGADPAAGVVPRTALDPKGTVLITGGTGTLGALVARHLVTEHGARHLLLTSRRGMQAAGAAELTAELTALGADVRLVACDTSDRAALEALFADVPAGHPLTAVVHSAGVLDDGVLDGLTPERLAKVLRPKVDAALHLHELTEGLDLSAFVLFSSAAGVMGNPGQANYAAANAFVDALAQHRRVRGLPATSMAWGLWLDSLGAIGEANGEDAAARTGNRIPGLTSREGLELFDTAWHHERTLFVPMRLDLAGLRAQADPAGVPPLLRGLFKTVARRSAGGAQAAGPSLTERLAGLPEHERGAAMLEYVRTQAASVLGYADADAVAPTRRFLEMGFDSLSAVELRNRLGAATGVRLPATVAFENPTSEALAAYLTRAMGAAAASRPEEGEGPAAAGQESVFGAMARRAGELGRLQEFVTLLTSASEFRPSFASSAELSGELDVVRLAKGESGAELVCIPSVLPMSGPHEYARFAAALRDVRDVSVLPAPGFVPGEPLPASVDALAAAHAESLLAHTDGKPFVLAAHSSGGMLAHALVSRLESLGVQPRALVLMDIYPLDAKAFEGVQTRIGGAGSPDGEREPDSGATAGAAAGGLGALGDVRLTAMAGYFRVFGAWQPQPIATPTLLVRASEPLPNWRHTADWQSSWRLEHSALDTAGDHFSMMEEHAGETARAVHEWLARLDPSA</sequence>
<dbReference type="PANTHER" id="PTHR43775">
    <property type="entry name" value="FATTY ACID SYNTHASE"/>
    <property type="match status" value="1"/>
</dbReference>
<keyword evidence="7" id="KW-0511">Multifunctional enzyme</keyword>
<evidence type="ECO:0000256" key="4">
    <source>
        <dbReference type="ARBA" id="ARBA00022553"/>
    </source>
</evidence>
<dbReference type="InterPro" id="IPR014043">
    <property type="entry name" value="Acyl_transferase_dom"/>
</dbReference>
<dbReference type="InterPro" id="IPR015083">
    <property type="entry name" value="NorB/c/GfsB-D-like_docking"/>
</dbReference>
<evidence type="ECO:0000313" key="15">
    <source>
        <dbReference type="Proteomes" id="UP000326553"/>
    </source>
</evidence>
<dbReference type="PROSITE" id="PS00606">
    <property type="entry name" value="KS3_1"/>
    <property type="match status" value="1"/>
</dbReference>
<dbReference type="InterPro" id="IPR020807">
    <property type="entry name" value="PKS_DH"/>
</dbReference>
<dbReference type="SMART" id="SM00826">
    <property type="entry name" value="PKS_DH"/>
    <property type="match status" value="1"/>
</dbReference>
<evidence type="ECO:0000259" key="13">
    <source>
        <dbReference type="PROSITE" id="PS52019"/>
    </source>
</evidence>
<evidence type="ECO:0000256" key="9">
    <source>
        <dbReference type="PROSITE-ProRule" id="PRU01363"/>
    </source>
</evidence>
<feature type="domain" description="PKS/mFAS DH" evidence="13">
    <location>
        <begin position="958"/>
        <end position="1239"/>
    </location>
</feature>
<dbReference type="Gene3D" id="3.40.366.10">
    <property type="entry name" value="Malonyl-Coenzyme A Acyl Carrier Protein, domain 2"/>
    <property type="match status" value="1"/>
</dbReference>
<dbReference type="SUPFAM" id="SSF52151">
    <property type="entry name" value="FabD/lysophospholipase-like"/>
    <property type="match status" value="1"/>
</dbReference>
<dbReference type="Pfam" id="PF14765">
    <property type="entry name" value="PS-DH"/>
    <property type="match status" value="1"/>
</dbReference>
<dbReference type="InterPro" id="IPR055123">
    <property type="entry name" value="SpnB-like_Rossmann"/>
</dbReference>
<dbReference type="Gene3D" id="3.10.129.110">
    <property type="entry name" value="Polyketide synthase dehydratase"/>
    <property type="match status" value="1"/>
</dbReference>
<dbReference type="Pfam" id="PF00109">
    <property type="entry name" value="ketoacyl-synt"/>
    <property type="match status" value="1"/>
</dbReference>
<dbReference type="Pfam" id="PF02801">
    <property type="entry name" value="Ketoacyl-synt_C"/>
    <property type="match status" value="1"/>
</dbReference>
<dbReference type="InterPro" id="IPR018201">
    <property type="entry name" value="Ketoacyl_synth_AS"/>
</dbReference>
<dbReference type="FunFam" id="3.40.47.10:FF:000019">
    <property type="entry name" value="Polyketide synthase type I"/>
    <property type="match status" value="1"/>
</dbReference>
<dbReference type="PROSITE" id="PS00012">
    <property type="entry name" value="PHOSPHOPANTETHEINE"/>
    <property type="match status" value="1"/>
</dbReference>
<dbReference type="InterPro" id="IPR049900">
    <property type="entry name" value="PKS_mFAS_DH"/>
</dbReference>
<dbReference type="InterPro" id="IPR014031">
    <property type="entry name" value="Ketoacyl_synth_C"/>
</dbReference>
<dbReference type="Gene3D" id="3.30.70.3290">
    <property type="match status" value="1"/>
</dbReference>
<dbReference type="SMART" id="SM00823">
    <property type="entry name" value="PKS_PP"/>
    <property type="match status" value="1"/>
</dbReference>
<dbReference type="FunFam" id="3.40.366.10:FF:000002">
    <property type="entry name" value="Probable polyketide synthase 2"/>
    <property type="match status" value="1"/>
</dbReference>
<dbReference type="Gene3D" id="3.40.50.720">
    <property type="entry name" value="NAD(P)-binding Rossmann-like Domain"/>
    <property type="match status" value="1"/>
</dbReference>
<keyword evidence="3" id="KW-0596">Phosphopantetheine</keyword>
<dbReference type="SUPFAM" id="SSF51735">
    <property type="entry name" value="NAD(P)-binding Rossmann-fold domains"/>
    <property type="match status" value="2"/>
</dbReference>
<dbReference type="SMART" id="SM00825">
    <property type="entry name" value="PKS_KS"/>
    <property type="match status" value="1"/>
</dbReference>
<dbReference type="Gene3D" id="3.40.47.10">
    <property type="match status" value="1"/>
</dbReference>
<dbReference type="InterPro" id="IPR049551">
    <property type="entry name" value="PKS_DH_C"/>
</dbReference>
<keyword evidence="5" id="KW-0808">Transferase</keyword>
<dbReference type="Pfam" id="PF22953">
    <property type="entry name" value="SpnB_Rossmann"/>
    <property type="match status" value="1"/>
</dbReference>
<dbReference type="InterPro" id="IPR001031">
    <property type="entry name" value="Thioesterase"/>
</dbReference>
<dbReference type="SUPFAM" id="SSF53901">
    <property type="entry name" value="Thiolase-like"/>
    <property type="match status" value="1"/>
</dbReference>
<evidence type="ECO:0000256" key="1">
    <source>
        <dbReference type="ARBA" id="ARBA00001957"/>
    </source>
</evidence>